<dbReference type="EMBL" id="RQTK01000128">
    <property type="protein sequence ID" value="RUS86798.1"/>
    <property type="molecule type" value="Genomic_DNA"/>
</dbReference>
<sequence>MRAEMAASISKTIKTFKEAFGILQDKSRVDKTSNGPKTLTTQQKEPTDWKALPEDSDSIENPFESDPSERLTNDASADALLPDTADINKTFIEASKSCTNRLPLVDYSDTSEDVSLQYPALQVAPMSIVDHQSTSIERAEKTQAIEKTASNDTAITAGTDSVFIKRSKNINGKRISSFRRSTNSPSGVHKEHPFSFRKKVRV</sequence>
<protein>
    <submittedName>
        <fullName evidence="2">Uncharacterized protein</fullName>
    </submittedName>
</protein>
<dbReference type="Proteomes" id="UP000271974">
    <property type="component" value="Unassembled WGS sequence"/>
</dbReference>
<feature type="compositionally biased region" description="Polar residues" evidence="1">
    <location>
        <begin position="32"/>
        <end position="44"/>
    </location>
</feature>
<accession>A0A3S1BRC0</accession>
<name>A0A3S1BRC0_ELYCH</name>
<comment type="caution">
    <text evidence="2">The sequence shown here is derived from an EMBL/GenBank/DDBJ whole genome shotgun (WGS) entry which is preliminary data.</text>
</comment>
<feature type="region of interest" description="Disordered" evidence="1">
    <location>
        <begin position="25"/>
        <end position="72"/>
    </location>
</feature>
<evidence type="ECO:0000313" key="3">
    <source>
        <dbReference type="Proteomes" id="UP000271974"/>
    </source>
</evidence>
<gene>
    <name evidence="2" type="ORF">EGW08_005458</name>
</gene>
<reference evidence="2 3" key="1">
    <citation type="submission" date="2019-01" db="EMBL/GenBank/DDBJ databases">
        <title>A draft genome assembly of the solar-powered sea slug Elysia chlorotica.</title>
        <authorList>
            <person name="Cai H."/>
            <person name="Li Q."/>
            <person name="Fang X."/>
            <person name="Li J."/>
            <person name="Curtis N.E."/>
            <person name="Altenburger A."/>
            <person name="Shibata T."/>
            <person name="Feng M."/>
            <person name="Maeda T."/>
            <person name="Schwartz J.A."/>
            <person name="Shigenobu S."/>
            <person name="Lundholm N."/>
            <person name="Nishiyama T."/>
            <person name="Yang H."/>
            <person name="Hasebe M."/>
            <person name="Li S."/>
            <person name="Pierce S.K."/>
            <person name="Wang J."/>
        </authorList>
    </citation>
    <scope>NUCLEOTIDE SEQUENCE [LARGE SCALE GENOMIC DNA]</scope>
    <source>
        <strain evidence="2">EC2010</strain>
        <tissue evidence="2">Whole organism of an adult</tissue>
    </source>
</reference>
<proteinExistence type="predicted"/>
<keyword evidence="3" id="KW-1185">Reference proteome</keyword>
<feature type="region of interest" description="Disordered" evidence="1">
    <location>
        <begin position="174"/>
        <end position="202"/>
    </location>
</feature>
<organism evidence="2 3">
    <name type="scientific">Elysia chlorotica</name>
    <name type="common">Eastern emerald elysia</name>
    <name type="synonym">Sea slug</name>
    <dbReference type="NCBI Taxonomy" id="188477"/>
    <lineage>
        <taxon>Eukaryota</taxon>
        <taxon>Metazoa</taxon>
        <taxon>Spiralia</taxon>
        <taxon>Lophotrochozoa</taxon>
        <taxon>Mollusca</taxon>
        <taxon>Gastropoda</taxon>
        <taxon>Heterobranchia</taxon>
        <taxon>Euthyneura</taxon>
        <taxon>Panpulmonata</taxon>
        <taxon>Sacoglossa</taxon>
        <taxon>Placobranchoidea</taxon>
        <taxon>Plakobranchidae</taxon>
        <taxon>Elysia</taxon>
    </lineage>
</organism>
<evidence type="ECO:0000256" key="1">
    <source>
        <dbReference type="SAM" id="MobiDB-lite"/>
    </source>
</evidence>
<dbReference type="AlphaFoldDB" id="A0A3S1BRC0"/>
<evidence type="ECO:0000313" key="2">
    <source>
        <dbReference type="EMBL" id="RUS86798.1"/>
    </source>
</evidence>